<dbReference type="EMBL" id="LBOZ01000002">
    <property type="protein sequence ID" value="KKP48101.1"/>
    <property type="molecule type" value="Genomic_DNA"/>
</dbReference>
<dbReference type="Gene3D" id="3.40.1170.60">
    <property type="match status" value="1"/>
</dbReference>
<gene>
    <name evidence="3" type="ORF">UR38_C0002G0204</name>
</gene>
<proteinExistence type="inferred from homology"/>
<dbReference type="GO" id="GO:0003684">
    <property type="term" value="F:damaged DNA binding"/>
    <property type="evidence" value="ECO:0007669"/>
    <property type="project" value="InterPro"/>
</dbReference>
<dbReference type="GO" id="GO:0006281">
    <property type="term" value="P:DNA repair"/>
    <property type="evidence" value="ECO:0007669"/>
    <property type="project" value="InterPro"/>
</dbReference>
<reference evidence="3 4" key="1">
    <citation type="journal article" date="2015" name="Nature">
        <title>rRNA introns, odd ribosomes, and small enigmatic genomes across a large radiation of phyla.</title>
        <authorList>
            <person name="Brown C.T."/>
            <person name="Hug L.A."/>
            <person name="Thomas B.C."/>
            <person name="Sharon I."/>
            <person name="Castelle C.J."/>
            <person name="Singh A."/>
            <person name="Wilkins M.J."/>
            <person name="Williams K.H."/>
            <person name="Banfield J.F."/>
        </authorList>
    </citation>
    <scope>NUCLEOTIDE SEQUENCE [LARGE SCALE GENOMIC DNA]</scope>
</reference>
<dbReference type="AlphaFoldDB" id="A0A0G0A9Z0"/>
<organism evidence="3 4">
    <name type="scientific">Candidatus Woesebacteria bacterium GW2011_GWA2_33_28</name>
    <dbReference type="NCBI Taxonomy" id="1618561"/>
    <lineage>
        <taxon>Bacteria</taxon>
        <taxon>Candidatus Woeseibacteriota</taxon>
    </lineage>
</organism>
<keyword evidence="3" id="KW-0808">Transferase</keyword>
<dbReference type="GO" id="GO:0042276">
    <property type="term" value="P:error-prone translesion synthesis"/>
    <property type="evidence" value="ECO:0007669"/>
    <property type="project" value="TreeGrafter"/>
</dbReference>
<dbReference type="Pfam" id="PF11799">
    <property type="entry name" value="IMS_C"/>
    <property type="match status" value="1"/>
</dbReference>
<dbReference type="Gene3D" id="3.30.70.270">
    <property type="match status" value="1"/>
</dbReference>
<dbReference type="PANTHER" id="PTHR11076">
    <property type="entry name" value="DNA REPAIR POLYMERASE UMUC / TRANSFERASE FAMILY MEMBER"/>
    <property type="match status" value="1"/>
</dbReference>
<evidence type="ECO:0000259" key="2">
    <source>
        <dbReference type="PROSITE" id="PS50173"/>
    </source>
</evidence>
<dbReference type="Pfam" id="PF00817">
    <property type="entry name" value="IMS"/>
    <property type="match status" value="1"/>
</dbReference>
<name>A0A0G0A9Z0_9BACT</name>
<evidence type="ECO:0000313" key="3">
    <source>
        <dbReference type="EMBL" id="KKP48101.1"/>
    </source>
</evidence>
<comment type="caution">
    <text evidence="3">The sequence shown here is derived from an EMBL/GenBank/DDBJ whole genome shotgun (WGS) entry which is preliminary data.</text>
</comment>
<dbReference type="InterPro" id="IPR043128">
    <property type="entry name" value="Rev_trsase/Diguanyl_cyclase"/>
</dbReference>
<comment type="similarity">
    <text evidence="1">Belongs to the DNA polymerase type-Y family.</text>
</comment>
<sequence length="409" mass="46025">MEFNGNLPNIIYLDINSCFATIEQQANPHLRDKPVVVAAYTTNSGCILAASVTAKKLGIKTGMRVMDAKKIYPKVIVLLPDPAKYRFVHKAILRIVKRYSSDVSPKSIDEFVFKLPLGVDPINVSKEIKEKIKQEVGEYITVSIGISTNKYLAKVASNLVKPNGLSEINTNNFLDIFSRLKLTNLTGIKKGNSVRLKIFGINTVLQFYNSPIWKLKLVFGALPAGRQGIGGFYWYQRLHGYEVDLPAGRQAALNQKMIGNSYAPPPNMANEAPSIISKLCEKTGFRLRNHNLKASGVHLSLQDRDGNFWHMGRKLKKDIFSNCDIQKEINNLFKISPIKENFRNISISTFGFNKLNNLQLEIFEDSQKRKNLITAIDDINKKWGLYTIHSGSTNMDSKVVQDRISFGQI</sequence>
<dbReference type="GO" id="GO:0009432">
    <property type="term" value="P:SOS response"/>
    <property type="evidence" value="ECO:0007669"/>
    <property type="project" value="TreeGrafter"/>
</dbReference>
<dbReference type="InterPro" id="IPR043502">
    <property type="entry name" value="DNA/RNA_pol_sf"/>
</dbReference>
<dbReference type="InterPro" id="IPR001126">
    <property type="entry name" value="UmuC"/>
</dbReference>
<accession>A0A0G0A9Z0</accession>
<dbReference type="InterPro" id="IPR050116">
    <property type="entry name" value="DNA_polymerase-Y"/>
</dbReference>
<dbReference type="GO" id="GO:0005829">
    <property type="term" value="C:cytosol"/>
    <property type="evidence" value="ECO:0007669"/>
    <property type="project" value="TreeGrafter"/>
</dbReference>
<evidence type="ECO:0000256" key="1">
    <source>
        <dbReference type="ARBA" id="ARBA00010945"/>
    </source>
</evidence>
<dbReference type="InterPro" id="IPR017961">
    <property type="entry name" value="DNA_pol_Y-fam_little_finger"/>
</dbReference>
<protein>
    <submittedName>
        <fullName evidence="3">Nucleotidyltransferase/DNA polymerase involved in DNA repair</fullName>
    </submittedName>
</protein>
<dbReference type="PANTHER" id="PTHR11076:SF35">
    <property type="entry name" value="DNA REPAIR PROTEIN HOMOLOG YOBH"/>
    <property type="match status" value="1"/>
</dbReference>
<dbReference type="PROSITE" id="PS50173">
    <property type="entry name" value="UMUC"/>
    <property type="match status" value="1"/>
</dbReference>
<dbReference type="Proteomes" id="UP000033995">
    <property type="component" value="Unassembled WGS sequence"/>
</dbReference>
<dbReference type="SUPFAM" id="SSF56672">
    <property type="entry name" value="DNA/RNA polymerases"/>
    <property type="match status" value="1"/>
</dbReference>
<feature type="domain" description="UmuC" evidence="2">
    <location>
        <begin position="10"/>
        <end position="189"/>
    </location>
</feature>
<evidence type="ECO:0000313" key="4">
    <source>
        <dbReference type="Proteomes" id="UP000033995"/>
    </source>
</evidence>
<dbReference type="GO" id="GO:0003887">
    <property type="term" value="F:DNA-directed DNA polymerase activity"/>
    <property type="evidence" value="ECO:0007669"/>
    <property type="project" value="TreeGrafter"/>
</dbReference>